<name>A0A0A2LPV2_9FLAO</name>
<dbReference type="GO" id="GO:0005886">
    <property type="term" value="C:plasma membrane"/>
    <property type="evidence" value="ECO:0007669"/>
    <property type="project" value="UniProtKB-SubCell"/>
</dbReference>
<feature type="transmembrane region" description="Helical" evidence="1">
    <location>
        <begin position="111"/>
        <end position="134"/>
    </location>
</feature>
<proteinExistence type="predicted"/>
<dbReference type="GO" id="GO:0140359">
    <property type="term" value="F:ABC-type transporter activity"/>
    <property type="evidence" value="ECO:0007669"/>
    <property type="project" value="InterPro"/>
</dbReference>
<dbReference type="RefSeq" id="WP_035132491.1">
    <property type="nucleotide sequence ID" value="NZ_JRLV01000006.1"/>
</dbReference>
<dbReference type="STRING" id="1406840.Q763_06890"/>
<dbReference type="Pfam" id="PF12679">
    <property type="entry name" value="ABC2_membrane_2"/>
    <property type="match status" value="1"/>
</dbReference>
<keyword evidence="1" id="KW-0812">Transmembrane</keyword>
<feature type="transmembrane region" description="Helical" evidence="1">
    <location>
        <begin position="253"/>
        <end position="274"/>
    </location>
</feature>
<accession>A0A0A2LPV2</accession>
<evidence type="ECO:0000256" key="1">
    <source>
        <dbReference type="SAM" id="Phobius"/>
    </source>
</evidence>
<dbReference type="EMBL" id="JRLV01000006">
    <property type="protein sequence ID" value="KGO81984.1"/>
    <property type="molecule type" value="Genomic_DNA"/>
</dbReference>
<organism evidence="2 3">
    <name type="scientific">Flavobacterium beibuense F44-8</name>
    <dbReference type="NCBI Taxonomy" id="1406840"/>
    <lineage>
        <taxon>Bacteria</taxon>
        <taxon>Pseudomonadati</taxon>
        <taxon>Bacteroidota</taxon>
        <taxon>Flavobacteriia</taxon>
        <taxon>Flavobacteriales</taxon>
        <taxon>Flavobacteriaceae</taxon>
        <taxon>Flavobacterium</taxon>
    </lineage>
</organism>
<reference evidence="2 3" key="1">
    <citation type="submission" date="2013-09" db="EMBL/GenBank/DDBJ databases">
        <authorList>
            <person name="Zeng Z."/>
            <person name="Chen C."/>
        </authorList>
    </citation>
    <scope>NUCLEOTIDE SEQUENCE [LARGE SCALE GENOMIC DNA]</scope>
    <source>
        <strain evidence="2 3">F44-8</strain>
    </source>
</reference>
<dbReference type="Proteomes" id="UP000030129">
    <property type="component" value="Unassembled WGS sequence"/>
</dbReference>
<keyword evidence="3" id="KW-1185">Reference proteome</keyword>
<keyword evidence="1" id="KW-1133">Transmembrane helix</keyword>
<gene>
    <name evidence="2" type="ORF">Q763_06890</name>
</gene>
<feature type="transmembrane region" description="Helical" evidence="1">
    <location>
        <begin position="179"/>
        <end position="201"/>
    </location>
</feature>
<feature type="transmembrane region" description="Helical" evidence="1">
    <location>
        <begin position="20"/>
        <end position="40"/>
    </location>
</feature>
<dbReference type="eggNOG" id="COG1277">
    <property type="taxonomic scope" value="Bacteria"/>
</dbReference>
<dbReference type="AlphaFoldDB" id="A0A0A2LPV2"/>
<feature type="transmembrane region" description="Helical" evidence="1">
    <location>
        <begin position="60"/>
        <end position="83"/>
    </location>
</feature>
<evidence type="ECO:0000313" key="2">
    <source>
        <dbReference type="EMBL" id="KGO81984.1"/>
    </source>
</evidence>
<comment type="caution">
    <text evidence="2">The sequence shown here is derived from an EMBL/GenBank/DDBJ whole genome shotgun (WGS) entry which is preliminary data.</text>
</comment>
<feature type="transmembrane region" description="Helical" evidence="1">
    <location>
        <begin position="154"/>
        <end position="172"/>
    </location>
</feature>
<protein>
    <submittedName>
        <fullName evidence="2">Excinuclease ABC subunit B</fullName>
    </submittedName>
</protein>
<dbReference type="PANTHER" id="PTHR37305:SF1">
    <property type="entry name" value="MEMBRANE PROTEIN"/>
    <property type="match status" value="1"/>
</dbReference>
<evidence type="ECO:0000313" key="3">
    <source>
        <dbReference type="Proteomes" id="UP000030129"/>
    </source>
</evidence>
<sequence length="279" mass="32378">MKRLLNIELQKLWKNRSSKVLIITYFILLSFLAFMSSIKLTLFGQEVKLADQGIFDFPYIWHFNFFVAGLLKIFLALVIVSMMSNEYTYGTLKQNLIDGLSKKEFLISKMLTVLLFSAISTIFVFTVSIILGYSFSSYTEASIVFSDLFYIPSYFLKLVAFFSFCLFAGVLIKRSAFAIGFIAVWYIIEKIIHFSLFKYVFGNDKTLETAIGFMPLESMYNMMKEPFTRFKTYNAIENQVSGVGEVRFYGVHWYEIVIVLAWTAIFITLSYNILKKRDL</sequence>
<dbReference type="PANTHER" id="PTHR37305">
    <property type="entry name" value="INTEGRAL MEMBRANE PROTEIN-RELATED"/>
    <property type="match status" value="1"/>
</dbReference>
<keyword evidence="1" id="KW-0472">Membrane</keyword>